<dbReference type="InterPro" id="IPR000917">
    <property type="entry name" value="Sulfatase_N"/>
</dbReference>
<evidence type="ECO:0000313" key="7">
    <source>
        <dbReference type="Proteomes" id="UP000184603"/>
    </source>
</evidence>
<dbReference type="STRING" id="1121416.SAMN02745220_02037"/>
<comment type="similarity">
    <text evidence="1">Belongs to the sulfatase family.</text>
</comment>
<name>A0A1M7Y668_9BACT</name>
<dbReference type="RefSeq" id="WP_159441278.1">
    <property type="nucleotide sequence ID" value="NZ_FRFE01000008.1"/>
</dbReference>
<organism evidence="6 7">
    <name type="scientific">Desulfopila aestuarii DSM 18488</name>
    <dbReference type="NCBI Taxonomy" id="1121416"/>
    <lineage>
        <taxon>Bacteria</taxon>
        <taxon>Pseudomonadati</taxon>
        <taxon>Thermodesulfobacteriota</taxon>
        <taxon>Desulfobulbia</taxon>
        <taxon>Desulfobulbales</taxon>
        <taxon>Desulfocapsaceae</taxon>
        <taxon>Desulfopila</taxon>
    </lineage>
</organism>
<keyword evidence="3" id="KW-0378">Hydrolase</keyword>
<dbReference type="InterPro" id="IPR050738">
    <property type="entry name" value="Sulfatase"/>
</dbReference>
<evidence type="ECO:0000313" key="6">
    <source>
        <dbReference type="EMBL" id="SHO47901.1"/>
    </source>
</evidence>
<dbReference type="AlphaFoldDB" id="A0A1M7Y668"/>
<proteinExistence type="inferred from homology"/>
<evidence type="ECO:0000256" key="1">
    <source>
        <dbReference type="ARBA" id="ARBA00008779"/>
    </source>
</evidence>
<dbReference type="Proteomes" id="UP000184603">
    <property type="component" value="Unassembled WGS sequence"/>
</dbReference>
<dbReference type="EMBL" id="FRFE01000008">
    <property type="protein sequence ID" value="SHO47901.1"/>
    <property type="molecule type" value="Genomic_DNA"/>
</dbReference>
<evidence type="ECO:0000256" key="3">
    <source>
        <dbReference type="ARBA" id="ARBA00022801"/>
    </source>
</evidence>
<dbReference type="GO" id="GO:0046872">
    <property type="term" value="F:metal ion binding"/>
    <property type="evidence" value="ECO:0007669"/>
    <property type="project" value="UniProtKB-KW"/>
</dbReference>
<dbReference type="Pfam" id="PF00884">
    <property type="entry name" value="Sulfatase"/>
    <property type="match status" value="1"/>
</dbReference>
<dbReference type="SUPFAM" id="SSF53649">
    <property type="entry name" value="Alkaline phosphatase-like"/>
    <property type="match status" value="1"/>
</dbReference>
<dbReference type="Gene3D" id="3.40.720.10">
    <property type="entry name" value="Alkaline Phosphatase, subunit A"/>
    <property type="match status" value="1"/>
</dbReference>
<dbReference type="PANTHER" id="PTHR42693">
    <property type="entry name" value="ARYLSULFATASE FAMILY MEMBER"/>
    <property type="match status" value="1"/>
</dbReference>
<keyword evidence="2" id="KW-0479">Metal-binding</keyword>
<dbReference type="PANTHER" id="PTHR42693:SF33">
    <property type="entry name" value="ARYLSULFATASE"/>
    <property type="match status" value="1"/>
</dbReference>
<dbReference type="Gene3D" id="3.30.1120.10">
    <property type="match status" value="1"/>
</dbReference>
<gene>
    <name evidence="6" type="ORF">SAMN02745220_02037</name>
</gene>
<dbReference type="PROSITE" id="PS00523">
    <property type="entry name" value="SULFATASE_1"/>
    <property type="match status" value="1"/>
</dbReference>
<reference evidence="6 7" key="1">
    <citation type="submission" date="2016-12" db="EMBL/GenBank/DDBJ databases">
        <authorList>
            <person name="Song W.-J."/>
            <person name="Kurnit D.M."/>
        </authorList>
    </citation>
    <scope>NUCLEOTIDE SEQUENCE [LARGE SCALE GENOMIC DNA]</scope>
    <source>
        <strain evidence="6 7">DSM 18488</strain>
    </source>
</reference>
<evidence type="ECO:0000256" key="2">
    <source>
        <dbReference type="ARBA" id="ARBA00022723"/>
    </source>
</evidence>
<evidence type="ECO:0000256" key="4">
    <source>
        <dbReference type="ARBA" id="ARBA00022837"/>
    </source>
</evidence>
<sequence length="586" mass="65143">MTPEAMKKDNATSCNLIGVASIAAILLTGLLSGNQSAFAQAVKSKIIHDAEYYILDVQHGERWAVEDKELDTKLAELRNKFGTTPNIIHIMWDDTAVGEVGIPALQKVRGFETPQINRLAAEGINFMRMYTEPSCTPSRGAVLTGRHPVRNGMYNVGFPYEYGGLPASEVTMGDVLSKAGYATAFFGKWHLGDIESSYATKRGFDEALWTPYNQVPSLYNPQGQMFALAPAVLYPEMFGKDPYDIDPGWRPTGFVFALEGMKGGPVREFGRAPNHDDYMKIDEESQKRTMAFIRKSVEAKKPFYVAYWPMMTSFLGFPDRLTASGGVLQEAFAHFDGWIGELMDELKKLGIAENTLVVLMADNGPMTHNGPPGMVETLYRGGKGDYLEGGVRVPAMAWWPGTIAPGQVVGDIIHETDLFTTFAHLGGAMDNIPTDRIIDGIDQTALLLKGDTFSRRDYVFIYTGPILAAQVKGRYKRAWVGEKPGLSGAAFYDLYTDPREASPKMIPMFPAKGMFNIMRARHELWMIKYPNTPEARGFPLTGIENARPETEAAGRWRVDPAKLPFDPHEFIKQLKGWEGIEFDRAE</sequence>
<protein>
    <submittedName>
        <fullName evidence="6">Arylsulfatase</fullName>
    </submittedName>
</protein>
<keyword evidence="7" id="KW-1185">Reference proteome</keyword>
<dbReference type="InterPro" id="IPR024607">
    <property type="entry name" value="Sulfatase_CS"/>
</dbReference>
<keyword evidence="4" id="KW-0106">Calcium</keyword>
<feature type="domain" description="Sulfatase N-terminal" evidence="5">
    <location>
        <begin position="85"/>
        <end position="427"/>
    </location>
</feature>
<accession>A0A1M7Y668</accession>
<dbReference type="GO" id="GO:0004065">
    <property type="term" value="F:arylsulfatase activity"/>
    <property type="evidence" value="ECO:0007669"/>
    <property type="project" value="TreeGrafter"/>
</dbReference>
<dbReference type="InterPro" id="IPR017850">
    <property type="entry name" value="Alkaline_phosphatase_core_sf"/>
</dbReference>
<evidence type="ECO:0000259" key="5">
    <source>
        <dbReference type="Pfam" id="PF00884"/>
    </source>
</evidence>
<dbReference type="OrthoDB" id="5500422at2"/>